<feature type="non-terminal residue" evidence="2">
    <location>
        <position position="115"/>
    </location>
</feature>
<gene>
    <name evidence="2" type="ORF">M091_3101</name>
</gene>
<feature type="coiled-coil region" evidence="1">
    <location>
        <begin position="72"/>
        <end position="99"/>
    </location>
</feature>
<comment type="caution">
    <text evidence="2">The sequence shown here is derived from an EMBL/GenBank/DDBJ whole genome shotgun (WGS) entry which is preliminary data.</text>
</comment>
<protein>
    <submittedName>
        <fullName evidence="2">Transposase family protein</fullName>
    </submittedName>
</protein>
<proteinExistence type="predicted"/>
<dbReference type="AlphaFoldDB" id="A0AB34L2G1"/>
<keyword evidence="1" id="KW-0175">Coiled coil</keyword>
<dbReference type="Pfam" id="PF01527">
    <property type="entry name" value="HTH_Tnp_1"/>
    <property type="match status" value="1"/>
</dbReference>
<evidence type="ECO:0000313" key="3">
    <source>
        <dbReference type="Proteomes" id="UP000027850"/>
    </source>
</evidence>
<dbReference type="Proteomes" id="UP000027850">
    <property type="component" value="Unassembled WGS sequence"/>
</dbReference>
<dbReference type="SUPFAM" id="SSF46689">
    <property type="entry name" value="Homeodomain-like"/>
    <property type="match status" value="1"/>
</dbReference>
<dbReference type="InterPro" id="IPR002514">
    <property type="entry name" value="Transposase_8"/>
</dbReference>
<name>A0AB34L2G1_PARDI</name>
<accession>A0AB34L2G1</accession>
<sequence length="115" mass="13594">MRKKHEHYSEEEKLHLLHSYYQSGMSKTSFCKQHGISGITLLNKWLAKYESVVKEVSLAPCQAPTDMSDRSKEDYHDENARLKKRVKELEKALAFSRLETEARDLMIRRAEEYFN</sequence>
<dbReference type="RefSeq" id="WP_036651175.1">
    <property type="nucleotide sequence ID" value="NZ_JNHK01000098.1"/>
</dbReference>
<reference evidence="2 3" key="1">
    <citation type="submission" date="2014-04" db="EMBL/GenBank/DDBJ databases">
        <authorList>
            <person name="Sears C."/>
            <person name="Carroll K."/>
            <person name="Sack B.R."/>
            <person name="Qadri F."/>
            <person name="Myers L.L."/>
            <person name="Chung G.-T."/>
            <person name="Escheverria P."/>
            <person name="Fraser C.M."/>
            <person name="Sadzewicz L."/>
            <person name="Shefchek K.A."/>
            <person name="Tallon L."/>
            <person name="Das S.P."/>
            <person name="Daugherty S."/>
            <person name="Mongodin E.F."/>
        </authorList>
    </citation>
    <scope>NUCLEOTIDE SEQUENCE [LARGE SCALE GENOMIC DNA]</scope>
    <source>
        <strain evidence="2 3">3776 D15 i</strain>
    </source>
</reference>
<dbReference type="GO" id="GO:0004803">
    <property type="term" value="F:transposase activity"/>
    <property type="evidence" value="ECO:0007669"/>
    <property type="project" value="InterPro"/>
</dbReference>
<organism evidence="2 3">
    <name type="scientific">Parabacteroides distasonis str. 3776 D15 i</name>
    <dbReference type="NCBI Taxonomy" id="1339342"/>
    <lineage>
        <taxon>Bacteria</taxon>
        <taxon>Pseudomonadati</taxon>
        <taxon>Bacteroidota</taxon>
        <taxon>Bacteroidia</taxon>
        <taxon>Bacteroidales</taxon>
        <taxon>Tannerellaceae</taxon>
        <taxon>Parabacteroides</taxon>
    </lineage>
</organism>
<dbReference type="GO" id="GO:0006313">
    <property type="term" value="P:DNA transposition"/>
    <property type="evidence" value="ECO:0007669"/>
    <property type="project" value="InterPro"/>
</dbReference>
<dbReference type="GO" id="GO:0003677">
    <property type="term" value="F:DNA binding"/>
    <property type="evidence" value="ECO:0007669"/>
    <property type="project" value="InterPro"/>
</dbReference>
<evidence type="ECO:0000313" key="2">
    <source>
        <dbReference type="EMBL" id="KDS34520.1"/>
    </source>
</evidence>
<dbReference type="InterPro" id="IPR009057">
    <property type="entry name" value="Homeodomain-like_sf"/>
</dbReference>
<evidence type="ECO:0000256" key="1">
    <source>
        <dbReference type="SAM" id="Coils"/>
    </source>
</evidence>
<dbReference type="EMBL" id="JNHK01000098">
    <property type="protein sequence ID" value="KDS34520.1"/>
    <property type="molecule type" value="Genomic_DNA"/>
</dbReference>